<proteinExistence type="inferred from homology"/>
<dbReference type="Proteomes" id="UP000230750">
    <property type="component" value="Unassembled WGS sequence"/>
</dbReference>
<dbReference type="EMBL" id="MRZV01000697">
    <property type="protein sequence ID" value="PIK45663.1"/>
    <property type="molecule type" value="Genomic_DNA"/>
</dbReference>
<feature type="region of interest" description="Disordered" evidence="7">
    <location>
        <begin position="302"/>
        <end position="326"/>
    </location>
</feature>
<feature type="transmembrane region" description="Helical" evidence="8">
    <location>
        <begin position="6"/>
        <end position="25"/>
    </location>
</feature>
<evidence type="ECO:0000256" key="3">
    <source>
        <dbReference type="ARBA" id="ARBA00022692"/>
    </source>
</evidence>
<evidence type="ECO:0000313" key="9">
    <source>
        <dbReference type="EMBL" id="PIK45663.1"/>
    </source>
</evidence>
<evidence type="ECO:0000256" key="5">
    <source>
        <dbReference type="ARBA" id="ARBA00022989"/>
    </source>
</evidence>
<evidence type="ECO:0000256" key="6">
    <source>
        <dbReference type="ARBA" id="ARBA00023136"/>
    </source>
</evidence>
<comment type="similarity">
    <text evidence="2">Belongs to the major facilitator superfamily. Proton-dependent oligopeptide transporter (POT/PTR) (TC 2.A.17) family.</text>
</comment>
<gene>
    <name evidence="9" type="ORF">BSL78_17484</name>
</gene>
<keyword evidence="4" id="KW-0813">Transport</keyword>
<dbReference type="InterPro" id="IPR036259">
    <property type="entry name" value="MFS_trans_sf"/>
</dbReference>
<dbReference type="Pfam" id="PF00854">
    <property type="entry name" value="PTR2"/>
    <property type="match status" value="1"/>
</dbReference>
<dbReference type="InterPro" id="IPR000109">
    <property type="entry name" value="POT_fam"/>
</dbReference>
<keyword evidence="4" id="KW-0571">Peptide transport</keyword>
<feature type="transmembrane region" description="Helical" evidence="8">
    <location>
        <begin position="231"/>
        <end position="259"/>
    </location>
</feature>
<keyword evidence="10" id="KW-1185">Reference proteome</keyword>
<comment type="subcellular location">
    <subcellularLocation>
        <location evidence="1">Membrane</location>
        <topology evidence="1">Multi-pass membrane protein</topology>
    </subcellularLocation>
</comment>
<dbReference type="SUPFAM" id="SSF103473">
    <property type="entry name" value="MFS general substrate transporter"/>
    <property type="match status" value="1"/>
</dbReference>
<sequence length="326" mass="36473">MSFLNVLLSVFSGVMMGFGPKPSFMDMAKLRFGGSFHDNMVEDVKALGKVILVFIVLVPYWMVYYQMQTTFLVQGLHLRITKHTKTSLNDTDRFQIQLVWAIPVAWLSLFNILAVLILLPLMDRVVFPWLDRRGLQISLLKRILIGMVFSILAVVCAGVLEVFRVNCYQHIQGCVWEQVIGNSTTYNAANISVMTQIPQYALIGISEVFASVAGLEFAYSQAPRSMQGLIMGLFCLSNGIGSVCGGLLLNVVSCFGWISKEDVGNINYSKLYFYFFLLAGIQLVGTLIFAAVVYFYERPSSESSIQDDPFASDRSRFGNPHRGKNT</sequence>
<accession>A0A2G8KCF3</accession>
<dbReference type="STRING" id="307972.A0A2G8KCF3"/>
<dbReference type="OrthoDB" id="8904098at2759"/>
<dbReference type="PANTHER" id="PTHR11654">
    <property type="entry name" value="OLIGOPEPTIDE TRANSPORTER-RELATED"/>
    <property type="match status" value="1"/>
</dbReference>
<evidence type="ECO:0000256" key="7">
    <source>
        <dbReference type="SAM" id="MobiDB-lite"/>
    </source>
</evidence>
<feature type="transmembrane region" description="Helical" evidence="8">
    <location>
        <begin position="271"/>
        <end position="296"/>
    </location>
</feature>
<dbReference type="Gene3D" id="1.20.1250.20">
    <property type="entry name" value="MFS general substrate transporter like domains"/>
    <property type="match status" value="1"/>
</dbReference>
<dbReference type="GO" id="GO:0022857">
    <property type="term" value="F:transmembrane transporter activity"/>
    <property type="evidence" value="ECO:0007669"/>
    <property type="project" value="InterPro"/>
</dbReference>
<comment type="caution">
    <text evidence="9">The sequence shown here is derived from an EMBL/GenBank/DDBJ whole genome shotgun (WGS) entry which is preliminary data.</text>
</comment>
<feature type="transmembrane region" description="Helical" evidence="8">
    <location>
        <begin position="98"/>
        <end position="122"/>
    </location>
</feature>
<dbReference type="GO" id="GO:0015833">
    <property type="term" value="P:peptide transport"/>
    <property type="evidence" value="ECO:0007669"/>
    <property type="project" value="UniProtKB-KW"/>
</dbReference>
<evidence type="ECO:0000256" key="8">
    <source>
        <dbReference type="SAM" id="Phobius"/>
    </source>
</evidence>
<evidence type="ECO:0000313" key="10">
    <source>
        <dbReference type="Proteomes" id="UP000230750"/>
    </source>
</evidence>
<feature type="transmembrane region" description="Helical" evidence="8">
    <location>
        <begin position="200"/>
        <end position="219"/>
    </location>
</feature>
<reference evidence="9 10" key="1">
    <citation type="journal article" date="2017" name="PLoS Biol.">
        <title>The sea cucumber genome provides insights into morphological evolution and visceral regeneration.</title>
        <authorList>
            <person name="Zhang X."/>
            <person name="Sun L."/>
            <person name="Yuan J."/>
            <person name="Sun Y."/>
            <person name="Gao Y."/>
            <person name="Zhang L."/>
            <person name="Li S."/>
            <person name="Dai H."/>
            <person name="Hamel J.F."/>
            <person name="Liu C."/>
            <person name="Yu Y."/>
            <person name="Liu S."/>
            <person name="Lin W."/>
            <person name="Guo K."/>
            <person name="Jin S."/>
            <person name="Xu P."/>
            <person name="Storey K.B."/>
            <person name="Huan P."/>
            <person name="Zhang T."/>
            <person name="Zhou Y."/>
            <person name="Zhang J."/>
            <person name="Lin C."/>
            <person name="Li X."/>
            <person name="Xing L."/>
            <person name="Huo D."/>
            <person name="Sun M."/>
            <person name="Wang L."/>
            <person name="Mercier A."/>
            <person name="Li F."/>
            <person name="Yang H."/>
            <person name="Xiang J."/>
        </authorList>
    </citation>
    <scope>NUCLEOTIDE SEQUENCE [LARGE SCALE GENOMIC DNA]</scope>
    <source>
        <strain evidence="9">Shaxun</strain>
        <tissue evidence="9">Muscle</tissue>
    </source>
</reference>
<evidence type="ECO:0000256" key="4">
    <source>
        <dbReference type="ARBA" id="ARBA00022856"/>
    </source>
</evidence>
<dbReference type="AlphaFoldDB" id="A0A2G8KCF3"/>
<keyword evidence="6 8" id="KW-0472">Membrane</keyword>
<evidence type="ECO:0000256" key="1">
    <source>
        <dbReference type="ARBA" id="ARBA00004141"/>
    </source>
</evidence>
<organism evidence="9 10">
    <name type="scientific">Stichopus japonicus</name>
    <name type="common">Sea cucumber</name>
    <dbReference type="NCBI Taxonomy" id="307972"/>
    <lineage>
        <taxon>Eukaryota</taxon>
        <taxon>Metazoa</taxon>
        <taxon>Echinodermata</taxon>
        <taxon>Eleutherozoa</taxon>
        <taxon>Echinozoa</taxon>
        <taxon>Holothuroidea</taxon>
        <taxon>Aspidochirotacea</taxon>
        <taxon>Aspidochirotida</taxon>
        <taxon>Stichopodidae</taxon>
        <taxon>Apostichopus</taxon>
    </lineage>
</organism>
<name>A0A2G8KCF3_STIJA</name>
<keyword evidence="4" id="KW-0653">Protein transport</keyword>
<feature type="transmembrane region" description="Helical" evidence="8">
    <location>
        <begin position="46"/>
        <end position="64"/>
    </location>
</feature>
<evidence type="ECO:0000256" key="2">
    <source>
        <dbReference type="ARBA" id="ARBA00005982"/>
    </source>
</evidence>
<keyword evidence="3 8" id="KW-0812">Transmembrane</keyword>
<dbReference type="GO" id="GO:0016020">
    <property type="term" value="C:membrane"/>
    <property type="evidence" value="ECO:0007669"/>
    <property type="project" value="UniProtKB-SubCell"/>
</dbReference>
<protein>
    <submittedName>
        <fullName evidence="9">Putative solute carrier family 15 member 4-like</fullName>
    </submittedName>
</protein>
<keyword evidence="5 8" id="KW-1133">Transmembrane helix</keyword>
<feature type="transmembrane region" description="Helical" evidence="8">
    <location>
        <begin position="143"/>
        <end position="163"/>
    </location>
</feature>